<dbReference type="InterPro" id="IPR011990">
    <property type="entry name" value="TPR-like_helical_dom_sf"/>
</dbReference>
<dbReference type="EMBL" id="PXOG01000096">
    <property type="protein sequence ID" value="RGP77369.1"/>
    <property type="molecule type" value="Genomic_DNA"/>
</dbReference>
<evidence type="ECO:0000259" key="2">
    <source>
        <dbReference type="Pfam" id="PF22939"/>
    </source>
</evidence>
<name>A0A395SZ17_9HYPO</name>
<evidence type="ECO:0000259" key="3">
    <source>
        <dbReference type="Pfam" id="PF24883"/>
    </source>
</evidence>
<dbReference type="InterPro" id="IPR027417">
    <property type="entry name" value="P-loop_NTPase"/>
</dbReference>
<dbReference type="STRING" id="694270.A0A395SZ17"/>
<organism evidence="4 5">
    <name type="scientific">Fusarium longipes</name>
    <dbReference type="NCBI Taxonomy" id="694270"/>
    <lineage>
        <taxon>Eukaryota</taxon>
        <taxon>Fungi</taxon>
        <taxon>Dikarya</taxon>
        <taxon>Ascomycota</taxon>
        <taxon>Pezizomycotina</taxon>
        <taxon>Sordariomycetes</taxon>
        <taxon>Hypocreomycetidae</taxon>
        <taxon>Hypocreales</taxon>
        <taxon>Nectriaceae</taxon>
        <taxon>Fusarium</taxon>
    </lineage>
</organism>
<dbReference type="PANTHER" id="PTHR10039">
    <property type="entry name" value="AMELOGENIN"/>
    <property type="match status" value="1"/>
</dbReference>
<dbReference type="Pfam" id="PF13374">
    <property type="entry name" value="TPR_10"/>
    <property type="match status" value="2"/>
</dbReference>
<feature type="domain" description="GPI inositol-deacylase winged helix" evidence="2">
    <location>
        <begin position="297"/>
        <end position="379"/>
    </location>
</feature>
<feature type="domain" description="Nephrocystin 3-like N-terminal" evidence="3">
    <location>
        <begin position="55"/>
        <end position="98"/>
    </location>
</feature>
<evidence type="ECO:0000313" key="5">
    <source>
        <dbReference type="Proteomes" id="UP000266234"/>
    </source>
</evidence>
<sequence>MRSHQVLMDAEATATMIENTIEYRRRWQYKDVIAWLDPNDVQSDYERLKTQLLHGLGDWVLYEPGFKNWQSGRDNILWINGIPGCGKTMLMSMLLNNLFLLLSQNLDLAEAVFEMEIKSGQSRATSMTLVLHILRMLLDKKKTLTVPVVLIDALDECSDWEETRVLNELIALADQPQPKIRLLLSSRSEPGIRDVLKTYQTVFVTSEKTYADIKAYVDFTLSKSKLATLQQGLLLPRIVDKLTSKSNGQFLWAKLVLYELRKVTFIREIEDILDNTPSGLHKAYLRIFERLAREPSRRQETAISLFSWLACSERFLSLEEIECALALREGDQSLEPDARMIDLQSLLDDVCGSLVEVIQQSDKVVVRFVHFTIKEFLTAPSHVWETSDRATLRFRIDRPAAHRYLASTCLTQLSFPVIQQLPAREFRETVHLECPLLSYSTLFWAKHLSKSGVPRPHLLRQVSSLLESKNMEAYFEWSSQSKTTAQSITLIQSDLVTWVSKLSAQDPRVKVIINRFREYFEKTAQERSEIFGANSIEHMESLHQLATILHSSGSWQAAGEAAKQCLAGCEKLLGLSHPLTMAAQSQLGSLLRRLGKVEEAESLHTAVLGRRRQVLGLYHPDTFETEDELTTTMVAAKTFQKVCEAEQMSRDILLRKRRHYGKSHERTAATENILSAILKDKALALRAMKQDLLALETLRECEELCVSSMEVRQSFLGPDHPEVCTTWNMLGIVMQLLGRLEETQVVYVPESPGLTSQRQTIPSDVSHITPDPFGCFSIDLPLRSSELLSEFYRHTQGMDSASQERLAPATSDAFALRTTMLVAAFHHDRLSESGLSHFQRTYLHHKIQAIQSVNSWIAGGQPQLVNSIIRQVATLCFIEICFGDFFSAGAHLNGMVLLLEYQRRQQPIGESSRRTKEYVEDEELTDRYSLLIVTVYIRNINRIMHSLNFIPGSGDFWKAYREGLADISRPFDQVERNCDFDLKLLTLRMMPLFAKLPPAGTTFGWVSGLETIQKLRDITESIDIIRAKPVIDNEETRLAMSCANGVAAQLHVHHITSHVASLKYRDAKIRHDEWSASWCGLYITTGIYLHRVLGLRDPSEKTYQKYIVHVLKKAIAEHMSLIRDGGHGNRMMLLWQIVLGAMHVEMMGREGGPADHDPSDTDFFDAALRDWGQMTSLDEWSSAQSILFEIVWSKSWSGEDLLKDIWERAVEKV</sequence>
<keyword evidence="1" id="KW-0677">Repeat</keyword>
<evidence type="ECO:0000256" key="1">
    <source>
        <dbReference type="ARBA" id="ARBA00022737"/>
    </source>
</evidence>
<dbReference type="Pfam" id="PF22939">
    <property type="entry name" value="WHD_GPIID"/>
    <property type="match status" value="1"/>
</dbReference>
<keyword evidence="5" id="KW-1185">Reference proteome</keyword>
<dbReference type="Gene3D" id="1.25.40.10">
    <property type="entry name" value="Tetratricopeptide repeat domain"/>
    <property type="match status" value="2"/>
</dbReference>
<dbReference type="InterPro" id="IPR056884">
    <property type="entry name" value="NPHP3-like_N"/>
</dbReference>
<reference evidence="4 5" key="1">
    <citation type="journal article" date="2018" name="PLoS Pathog.">
        <title>Evolution of structural diversity of trichothecenes, a family of toxins produced by plant pathogenic and entomopathogenic fungi.</title>
        <authorList>
            <person name="Proctor R.H."/>
            <person name="McCormick S.P."/>
            <person name="Kim H.S."/>
            <person name="Cardoza R.E."/>
            <person name="Stanley A.M."/>
            <person name="Lindo L."/>
            <person name="Kelly A."/>
            <person name="Brown D.W."/>
            <person name="Lee T."/>
            <person name="Vaughan M.M."/>
            <person name="Alexander N.J."/>
            <person name="Busman M."/>
            <person name="Gutierrez S."/>
        </authorList>
    </citation>
    <scope>NUCLEOTIDE SEQUENCE [LARGE SCALE GENOMIC DNA]</scope>
    <source>
        <strain evidence="4 5">NRRL 20695</strain>
    </source>
</reference>
<dbReference type="SUPFAM" id="SSF48452">
    <property type="entry name" value="TPR-like"/>
    <property type="match status" value="1"/>
</dbReference>
<dbReference type="Pfam" id="PF24883">
    <property type="entry name" value="NPHP3_N"/>
    <property type="match status" value="2"/>
</dbReference>
<dbReference type="Gene3D" id="3.40.50.300">
    <property type="entry name" value="P-loop containing nucleotide triphosphate hydrolases"/>
    <property type="match status" value="1"/>
</dbReference>
<dbReference type="OrthoDB" id="5419315at2759"/>
<protein>
    <submittedName>
        <fullName evidence="4">Uncharacterized protein</fullName>
    </submittedName>
</protein>
<gene>
    <name evidence="4" type="ORF">FLONG3_4507</name>
</gene>
<proteinExistence type="predicted"/>
<dbReference type="AlphaFoldDB" id="A0A395SZ17"/>
<dbReference type="InterPro" id="IPR054471">
    <property type="entry name" value="GPIID_WHD"/>
</dbReference>
<dbReference type="SUPFAM" id="SSF52540">
    <property type="entry name" value="P-loop containing nucleoside triphosphate hydrolases"/>
    <property type="match status" value="1"/>
</dbReference>
<dbReference type="Proteomes" id="UP000266234">
    <property type="component" value="Unassembled WGS sequence"/>
</dbReference>
<dbReference type="PANTHER" id="PTHR10039:SF14">
    <property type="entry name" value="NACHT DOMAIN-CONTAINING PROTEIN"/>
    <property type="match status" value="1"/>
</dbReference>
<accession>A0A395SZ17</accession>
<evidence type="ECO:0000313" key="4">
    <source>
        <dbReference type="EMBL" id="RGP77369.1"/>
    </source>
</evidence>
<comment type="caution">
    <text evidence="4">The sequence shown here is derived from an EMBL/GenBank/DDBJ whole genome shotgun (WGS) entry which is preliminary data.</text>
</comment>
<feature type="domain" description="Nephrocystin 3-like N-terminal" evidence="3">
    <location>
        <begin position="99"/>
        <end position="187"/>
    </location>
</feature>